<keyword evidence="5" id="KW-0833">Ubl conjugation pathway</keyword>
<keyword evidence="4" id="KW-0645">Protease</keyword>
<dbReference type="PROSITE" id="PS00972">
    <property type="entry name" value="USP_1"/>
    <property type="match status" value="1"/>
</dbReference>
<dbReference type="InterPro" id="IPR029346">
    <property type="entry name" value="USP_C"/>
</dbReference>
<feature type="domain" description="USP" evidence="9">
    <location>
        <begin position="163"/>
        <end position="537"/>
    </location>
</feature>
<dbReference type="GO" id="GO:0005634">
    <property type="term" value="C:nucleus"/>
    <property type="evidence" value="ECO:0007669"/>
    <property type="project" value="TreeGrafter"/>
</dbReference>
<sequence>MLTVAATLKLLFWHPSYQNVPFPSDVVLKDLPAQITDIAGMTGKERRALLAEAGVNSKLVLPFLRAMQHLTALHGRETVEDPMYPCHRLRSPQHWSPAGEMYYTPLLGHAMSLSDETGSCSVPVNAAVSSSGIAGPAAAQVLNGVLKGSASNASLTQNGPSYVGLLNQGSTCYLNSLLQALYHLSRFRSVIYNIATQEETPQAPSSQANGGGGASKSIPLALQRLFCRLQQAAGPVPTTELTGSFGWSDADSFIQHDIHELTRILLDNLEAKLEKASNTAGTPPKGGEQQHLNGATAKPGNAIRDMFQGVQQNYIKVSEENYCGTRDEQFYDIQLVVKGNRNIYESFDAIIAPEILDGKNKYCLEREGKKSYHRAEKGVLFERFPPVLLLHLARFDFDYEKGEMAKVLSRWDYYDRIDLSKYVAQSERDAPHPPGYFTYRLHSVLVHSGSDARFGHYYCFVNTRRTEDATDGVSIDPTEASNVVEGGTQWFKFNDETVSKASLKDVFGANFGGYKLNYWGAEVPHTASGYLLIYLRESDIRQFMSPVPIDDVPPHVVDQLTGELEQESRLRHERAEAHLYGKIHFTSSEDLEDQPMLLVNQAPCLQFPAHRTLRALLTDEASSTFLPFARKQFAGDEHSDVVLFTVYTLDGEGTMNPTKRLGRRITPHSAVKDFCAENETFVSGSRQGCVFVAPLSGESSGLLATLNPDRLKKLNERNELHLTHHKFYDPFELKIKYVDSLLLPADEPVTSLEQYVMKSTLKRGFLSSKGKVPRLRVSLEENGPRFVEVTSHYGMYPRSGEIFVWQEVIEEPERQDQVLFKTLDEFLGFHRHRVPVEVRLLQHPTFPVLCNTELSTEMTYDQLQRFVASKLHSTVGAASLSANDSSNLDHSTSQELLPTATAAAAVVPAAIANLTLPKSHDCIRFSRHNPDTNYPYFMKNRKSNGTTLKILLTVSNHNRMNQIVYFEICPFPVSEIETSNSFQFEMWQHLGGGKYTTSQHWLLLPEPSKFSMEELFACVVESVKGKSTNAHDEKQQQLALLPPPITSKDIRIVDVWKSKIYNVYDLNVPITTRFEESAEYRIEVAPRPIAGYPKDQQILLHVAHFTRTLSGGAGGSTTSPNSGKVTTHSDPFSVFLLLSDTLKTVRERIWLQLGLTEQQMEDWKLSIVHCGRTADVTPDVPIGEQLMAFARSALTKPHDSSKNSYYEPPAEPTSPHRFTDPQVNGAAPKKDTSYLHTIGGGAGPLCIFQGNQRDGTYIAYLGLEHAISLSAKRGVKAREERGGLRIHN</sequence>
<dbReference type="OMA" id="GFGHYFC"/>
<dbReference type="InterPro" id="IPR001394">
    <property type="entry name" value="Peptidase_C19_UCH"/>
</dbReference>
<comment type="catalytic activity">
    <reaction evidence="1">
        <text>Thiol-dependent hydrolysis of ester, thioester, amide, peptide and isopeptide bonds formed by the C-terminal Gly of ubiquitin (a 76-residue protein attached to proteins as an intracellular targeting signal).</text>
        <dbReference type="EC" id="3.4.19.12"/>
    </reaction>
</comment>
<dbReference type="GO" id="GO:0004843">
    <property type="term" value="F:cysteine-type deubiquitinase activity"/>
    <property type="evidence" value="ECO:0007669"/>
    <property type="project" value="UniProtKB-EC"/>
</dbReference>
<dbReference type="InterPro" id="IPR024729">
    <property type="entry name" value="USP7_ICP0-binding_dom"/>
</dbReference>
<organism evidence="10 11">
    <name type="scientific">Bodo saltans</name>
    <name type="common">Flagellated protozoan</name>
    <dbReference type="NCBI Taxonomy" id="75058"/>
    <lineage>
        <taxon>Eukaryota</taxon>
        <taxon>Discoba</taxon>
        <taxon>Euglenozoa</taxon>
        <taxon>Kinetoplastea</taxon>
        <taxon>Metakinetoplastina</taxon>
        <taxon>Eubodonida</taxon>
        <taxon>Bodonidae</taxon>
        <taxon>Bodo</taxon>
    </lineage>
</organism>
<evidence type="ECO:0000256" key="7">
    <source>
        <dbReference type="ARBA" id="ARBA00022807"/>
    </source>
</evidence>
<evidence type="ECO:0000313" key="10">
    <source>
        <dbReference type="EMBL" id="CUI14440.1"/>
    </source>
</evidence>
<evidence type="ECO:0000256" key="2">
    <source>
        <dbReference type="ARBA" id="ARBA00009085"/>
    </source>
</evidence>
<dbReference type="EMBL" id="CYKH01001107">
    <property type="protein sequence ID" value="CUI14440.1"/>
    <property type="molecule type" value="Genomic_DNA"/>
</dbReference>
<dbReference type="VEuPathDB" id="TriTrypDB:BSAL_88225"/>
<dbReference type="PROSITE" id="PS00973">
    <property type="entry name" value="USP_2"/>
    <property type="match status" value="1"/>
</dbReference>
<feature type="region of interest" description="Disordered" evidence="8">
    <location>
        <begin position="1195"/>
        <end position="1226"/>
    </location>
</feature>
<dbReference type="EC" id="3.4.19.12" evidence="3"/>
<dbReference type="SUPFAM" id="SSF54001">
    <property type="entry name" value="Cysteine proteinases"/>
    <property type="match status" value="1"/>
</dbReference>
<dbReference type="GO" id="GO:0006508">
    <property type="term" value="P:proteolysis"/>
    <property type="evidence" value="ECO:0007669"/>
    <property type="project" value="UniProtKB-KW"/>
</dbReference>
<keyword evidence="7" id="KW-0788">Thiol protease</keyword>
<dbReference type="Pfam" id="PF00443">
    <property type="entry name" value="UCH"/>
    <property type="match status" value="1"/>
</dbReference>
<keyword evidence="11" id="KW-1185">Reference proteome</keyword>
<dbReference type="InterPro" id="IPR050164">
    <property type="entry name" value="Peptidase_C19"/>
</dbReference>
<dbReference type="InterPro" id="IPR028889">
    <property type="entry name" value="USP"/>
</dbReference>
<dbReference type="Proteomes" id="UP000051952">
    <property type="component" value="Unassembled WGS sequence"/>
</dbReference>
<evidence type="ECO:0000259" key="9">
    <source>
        <dbReference type="PROSITE" id="PS50235"/>
    </source>
</evidence>
<evidence type="ECO:0000256" key="8">
    <source>
        <dbReference type="SAM" id="MobiDB-lite"/>
    </source>
</evidence>
<dbReference type="GO" id="GO:0005829">
    <property type="term" value="C:cytosol"/>
    <property type="evidence" value="ECO:0007669"/>
    <property type="project" value="TreeGrafter"/>
</dbReference>
<evidence type="ECO:0000256" key="3">
    <source>
        <dbReference type="ARBA" id="ARBA00012759"/>
    </source>
</evidence>
<evidence type="ECO:0000313" key="11">
    <source>
        <dbReference type="Proteomes" id="UP000051952"/>
    </source>
</evidence>
<reference evidence="11" key="1">
    <citation type="submission" date="2015-09" db="EMBL/GenBank/DDBJ databases">
        <authorList>
            <consortium name="Pathogen Informatics"/>
        </authorList>
    </citation>
    <scope>NUCLEOTIDE SEQUENCE [LARGE SCALE GENOMIC DNA]</scope>
    <source>
        <strain evidence="11">Lake Konstanz</strain>
    </source>
</reference>
<keyword evidence="6 10" id="KW-0378">Hydrolase</keyword>
<dbReference type="PANTHER" id="PTHR24006">
    <property type="entry name" value="UBIQUITIN CARBOXYL-TERMINAL HYDROLASE"/>
    <property type="match status" value="1"/>
</dbReference>
<evidence type="ECO:0000256" key="1">
    <source>
        <dbReference type="ARBA" id="ARBA00000707"/>
    </source>
</evidence>
<feature type="region of interest" description="Disordered" evidence="8">
    <location>
        <begin position="276"/>
        <end position="296"/>
    </location>
</feature>
<proteinExistence type="inferred from homology"/>
<dbReference type="PANTHER" id="PTHR24006:SF644">
    <property type="entry name" value="UBIQUITIN CARBOXYL-TERMINAL HYDROLASE 7"/>
    <property type="match status" value="1"/>
</dbReference>
<evidence type="ECO:0000256" key="6">
    <source>
        <dbReference type="ARBA" id="ARBA00022801"/>
    </source>
</evidence>
<evidence type="ECO:0000256" key="4">
    <source>
        <dbReference type="ARBA" id="ARBA00022670"/>
    </source>
</evidence>
<dbReference type="GO" id="GO:0016579">
    <property type="term" value="P:protein deubiquitination"/>
    <property type="evidence" value="ECO:0007669"/>
    <property type="project" value="InterPro"/>
</dbReference>
<dbReference type="Pfam" id="PF14533">
    <property type="entry name" value="USP7_C2"/>
    <property type="match status" value="1"/>
</dbReference>
<name>A0A0S4KFL3_BODSA</name>
<dbReference type="OrthoDB" id="289038at2759"/>
<dbReference type="Gene3D" id="3.90.70.10">
    <property type="entry name" value="Cysteine proteinases"/>
    <property type="match status" value="1"/>
</dbReference>
<comment type="similarity">
    <text evidence="2">Belongs to the peptidase C19 family.</text>
</comment>
<dbReference type="PROSITE" id="PS50235">
    <property type="entry name" value="USP_3"/>
    <property type="match status" value="1"/>
</dbReference>
<protein>
    <recommendedName>
        <fullName evidence="3">ubiquitinyl hydrolase 1</fullName>
        <ecNumber evidence="3">3.4.19.12</ecNumber>
    </recommendedName>
</protein>
<dbReference type="InterPro" id="IPR018200">
    <property type="entry name" value="USP_CS"/>
</dbReference>
<dbReference type="GO" id="GO:0031647">
    <property type="term" value="P:regulation of protein stability"/>
    <property type="evidence" value="ECO:0007669"/>
    <property type="project" value="TreeGrafter"/>
</dbReference>
<dbReference type="InterPro" id="IPR038765">
    <property type="entry name" value="Papain-like_cys_pep_sf"/>
</dbReference>
<evidence type="ECO:0000256" key="5">
    <source>
        <dbReference type="ARBA" id="ARBA00022786"/>
    </source>
</evidence>
<dbReference type="Pfam" id="PF12436">
    <property type="entry name" value="USP7_ICP0_bdg"/>
    <property type="match status" value="1"/>
</dbReference>
<gene>
    <name evidence="10" type="ORF">BSAL_88225</name>
</gene>
<accession>A0A0S4KFL3</accession>